<comment type="caution">
    <text evidence="1">The sequence shown here is derived from an EMBL/GenBank/DDBJ whole genome shotgun (WGS) entry which is preliminary data.</text>
</comment>
<name>A0AC61L6A8_9EURY</name>
<gene>
    <name evidence="1" type="ORF">C4B59_01465</name>
</gene>
<dbReference type="Proteomes" id="UP000248329">
    <property type="component" value="Unassembled WGS sequence"/>
</dbReference>
<sequence length="70" mass="7581">MKYTIILEKEEEGGYSAQCLELPGAISQGETKEEALINVEEAIEAVLEVLNQEIKWLGAAAEISTVEVSA</sequence>
<dbReference type="EMBL" id="PQXF01000002">
    <property type="protein sequence ID" value="PXF61923.1"/>
    <property type="molecule type" value="Genomic_DNA"/>
</dbReference>
<proteinExistence type="predicted"/>
<organism evidence="1 2">
    <name type="scientific">Candidatus Methanogaster sp</name>
    <dbReference type="NCBI Taxonomy" id="3386292"/>
    <lineage>
        <taxon>Archaea</taxon>
        <taxon>Methanobacteriati</taxon>
        <taxon>Methanobacteriota</taxon>
        <taxon>Stenosarchaea group</taxon>
        <taxon>Methanomicrobia</taxon>
        <taxon>Methanosarcinales</taxon>
        <taxon>ANME-2 cluster</taxon>
        <taxon>Candidatus Methanogasteraceae</taxon>
        <taxon>Candidatus Methanogaster</taxon>
    </lineage>
</organism>
<evidence type="ECO:0000313" key="2">
    <source>
        <dbReference type="Proteomes" id="UP000248329"/>
    </source>
</evidence>
<accession>A0AC61L6A8</accession>
<reference evidence="1" key="1">
    <citation type="submission" date="2018-01" db="EMBL/GenBank/DDBJ databases">
        <authorList>
            <person name="Krukenberg V."/>
        </authorList>
    </citation>
    <scope>NUCLEOTIDE SEQUENCE</scope>
    <source>
        <strain evidence="1">E20ANME2</strain>
    </source>
</reference>
<protein>
    <submittedName>
        <fullName evidence="1">Type II toxin-antitoxin system HicB family antitoxin</fullName>
    </submittedName>
</protein>
<evidence type="ECO:0000313" key="1">
    <source>
        <dbReference type="EMBL" id="PXF61923.1"/>
    </source>
</evidence>